<evidence type="ECO:0000313" key="3">
    <source>
        <dbReference type="Proteomes" id="UP001497514"/>
    </source>
</evidence>
<dbReference type="Proteomes" id="UP001497514">
    <property type="component" value="Chromosome"/>
</dbReference>
<dbReference type="SUPFAM" id="SSF63829">
    <property type="entry name" value="Calcium-dependent phosphotriesterase"/>
    <property type="match status" value="1"/>
</dbReference>
<dbReference type="InterPro" id="IPR011042">
    <property type="entry name" value="6-blade_b-propeller_TolB-like"/>
</dbReference>
<dbReference type="EMBL" id="OZ038524">
    <property type="protein sequence ID" value="CAL2086717.1"/>
    <property type="molecule type" value="Genomic_DNA"/>
</dbReference>
<dbReference type="RefSeq" id="WP_234985000.1">
    <property type="nucleotide sequence ID" value="NZ_OZ038524.1"/>
</dbReference>
<protein>
    <submittedName>
        <fullName evidence="2">Polysaccharide deacetylase (Modular protein)</fullName>
    </submittedName>
</protein>
<dbReference type="Gene3D" id="2.120.10.30">
    <property type="entry name" value="TolB, C-terminal domain"/>
    <property type="match status" value="1"/>
</dbReference>
<organism evidence="2 3">
    <name type="scientific">Tenacibaculum dicentrarchi</name>
    <dbReference type="NCBI Taxonomy" id="669041"/>
    <lineage>
        <taxon>Bacteria</taxon>
        <taxon>Pseudomonadati</taxon>
        <taxon>Bacteroidota</taxon>
        <taxon>Flavobacteriia</taxon>
        <taxon>Flavobacteriales</taxon>
        <taxon>Flavobacteriaceae</taxon>
        <taxon>Tenacibaculum</taxon>
    </lineage>
</organism>
<dbReference type="PANTHER" id="PTHR43123:SF1">
    <property type="entry name" value="POLYSACCHARIDE DEACETYLASE-RELATED"/>
    <property type="match status" value="1"/>
</dbReference>
<dbReference type="InterPro" id="IPR002509">
    <property type="entry name" value="NODB_dom"/>
</dbReference>
<dbReference type="Pfam" id="PF01522">
    <property type="entry name" value="Polysacc_deac_1"/>
    <property type="match status" value="1"/>
</dbReference>
<evidence type="ECO:0000259" key="1">
    <source>
        <dbReference type="PROSITE" id="PS51677"/>
    </source>
</evidence>
<dbReference type="Gene3D" id="3.20.20.370">
    <property type="entry name" value="Glycoside hydrolase/deacetylase"/>
    <property type="match status" value="1"/>
</dbReference>
<dbReference type="InterPro" id="IPR011330">
    <property type="entry name" value="Glyco_hydro/deAcase_b/a-brl"/>
</dbReference>
<dbReference type="PANTHER" id="PTHR43123">
    <property type="entry name" value="POLYSACCHARIDE DEACETYLASE-RELATED"/>
    <property type="match status" value="1"/>
</dbReference>
<dbReference type="SUPFAM" id="SSF88713">
    <property type="entry name" value="Glycoside hydrolase/deacetylase"/>
    <property type="match status" value="1"/>
</dbReference>
<name>A0ABM9P1L1_9FLAO</name>
<feature type="domain" description="NodB homology" evidence="1">
    <location>
        <begin position="68"/>
        <end position="285"/>
    </location>
</feature>
<evidence type="ECO:0000313" key="2">
    <source>
        <dbReference type="EMBL" id="CAL2086717.1"/>
    </source>
</evidence>
<accession>A0ABM9P1L1</accession>
<sequence>MKDVVLLTILLFASTIIVVAQKNDTKSYWPNDAQLVISFSMQFETGGQPEGAESPFSGNPLPKGQPDLPAESWFRYGAKEGIYRMLNLWKKHKIHVTSHVVGEAAIKYPKVAKAIVNGGHEIAAHGIAWRDQWNLSYDNELAFVKKGIDTVKTITGQRGVGYNSNWLRRSPNTLKVLQELGFLYHIDDLSRDEPFVTKVRGKNFVVMPYTLRNNDIVNIAGKNWSPDQFLAQLKFEFDQLYAEGATKRRMMSISLHDRIGGGPAIVQVVDKFIQYAKQHKRVVFMRKDEIANMIKDDPNTPIDNSEIEYNTTIVNTKLPFKLEKDWEVLGFKNPESVVLDTKNNALYVSNINGNPTEKNGNGYISKVGLDGKIIQQKWITGLNAPKGLVIYNDKLYVTDIDKIIEIDIKTQRVLTFKAKDATFLNDIAVDKKGNVYASNTFGFSGIYKLPKKGKRKIELWLKDENLNMPNGLYISKNQLFVASWGKEINPKTYETKIVGTLQKVDFKTKTIEKITKPIGNLDGLSETLHGFLLSDWLAGKLLYYTNKTGTTTEVLNLPKGTADIYFDKNTKSVFIPLMLNNKLVKYHFKK</sequence>
<keyword evidence="3" id="KW-1185">Reference proteome</keyword>
<gene>
    <name evidence="2" type="ORF">TD3509T_2104</name>
</gene>
<reference evidence="2 3" key="1">
    <citation type="submission" date="2024-05" db="EMBL/GenBank/DDBJ databases">
        <authorList>
            <person name="Duchaud E."/>
        </authorList>
    </citation>
    <scope>NUCLEOTIDE SEQUENCE [LARGE SCALE GENOMIC DNA]</scope>
    <source>
        <strain evidence="2">Ena-SAMPLE-TAB-13-05-2024-13:56:06:370-140309</strain>
    </source>
</reference>
<proteinExistence type="predicted"/>
<dbReference type="PROSITE" id="PS51677">
    <property type="entry name" value="NODB"/>
    <property type="match status" value="1"/>
</dbReference>